<protein>
    <submittedName>
        <fullName evidence="2">Uncharacterized protein</fullName>
    </submittedName>
</protein>
<dbReference type="AlphaFoldDB" id="A0A6M3J6S0"/>
<name>A0A6M3J6S0_9ZZZZ</name>
<accession>A0A6M3J6S0</accession>
<evidence type="ECO:0000256" key="1">
    <source>
        <dbReference type="SAM" id="MobiDB-lite"/>
    </source>
</evidence>
<gene>
    <name evidence="2" type="ORF">MM415B00490_0050</name>
</gene>
<reference evidence="2" key="1">
    <citation type="submission" date="2020-03" db="EMBL/GenBank/DDBJ databases">
        <title>The deep terrestrial virosphere.</title>
        <authorList>
            <person name="Holmfeldt K."/>
            <person name="Nilsson E."/>
            <person name="Simone D."/>
            <person name="Lopez-Fernandez M."/>
            <person name="Wu X."/>
            <person name="de Brujin I."/>
            <person name="Lundin D."/>
            <person name="Andersson A."/>
            <person name="Bertilsson S."/>
            <person name="Dopson M."/>
        </authorList>
    </citation>
    <scope>NUCLEOTIDE SEQUENCE</scope>
    <source>
        <strain evidence="2">MM415B00490</strain>
    </source>
</reference>
<sequence>MTIYPEGVSKTPDSSPLEIDSKKKTAMVAKAKELMAGKAVEEGDLAKALEQYYVFEKNEHYTSAQLAEIVAQVATDLAPEPVAVLEEAE</sequence>
<feature type="region of interest" description="Disordered" evidence="1">
    <location>
        <begin position="1"/>
        <end position="20"/>
    </location>
</feature>
<dbReference type="EMBL" id="MT141521">
    <property type="protein sequence ID" value="QJA64552.1"/>
    <property type="molecule type" value="Genomic_DNA"/>
</dbReference>
<evidence type="ECO:0000313" key="2">
    <source>
        <dbReference type="EMBL" id="QJA64552.1"/>
    </source>
</evidence>
<proteinExistence type="predicted"/>
<organism evidence="2">
    <name type="scientific">viral metagenome</name>
    <dbReference type="NCBI Taxonomy" id="1070528"/>
    <lineage>
        <taxon>unclassified sequences</taxon>
        <taxon>metagenomes</taxon>
        <taxon>organismal metagenomes</taxon>
    </lineage>
</organism>